<dbReference type="EMBL" id="BGPR01000538">
    <property type="protein sequence ID" value="GBM25461.1"/>
    <property type="molecule type" value="Genomic_DNA"/>
</dbReference>
<dbReference type="AlphaFoldDB" id="A0A4Y2E986"/>
<evidence type="ECO:0000313" key="3">
    <source>
        <dbReference type="Proteomes" id="UP000499080"/>
    </source>
</evidence>
<dbReference type="OrthoDB" id="6435602at2759"/>
<evidence type="ECO:0000313" key="2">
    <source>
        <dbReference type="EMBL" id="GBM25461.1"/>
    </source>
</evidence>
<evidence type="ECO:0000259" key="1">
    <source>
        <dbReference type="Pfam" id="PF22486"/>
    </source>
</evidence>
<dbReference type="InterPro" id="IPR002083">
    <property type="entry name" value="MATH/TRAF_dom"/>
</dbReference>
<gene>
    <name evidence="2" type="ORF">AVEN_261576_1</name>
</gene>
<name>A0A4Y2E986_ARAVE</name>
<dbReference type="Proteomes" id="UP000499080">
    <property type="component" value="Unassembled WGS sequence"/>
</dbReference>
<comment type="caution">
    <text evidence="2">The sequence shown here is derived from an EMBL/GenBank/DDBJ whole genome shotgun (WGS) entry which is preliminary data.</text>
</comment>
<dbReference type="Gene3D" id="2.60.210.10">
    <property type="entry name" value="Apoptosis, Tumor Necrosis Factor Receptor Associated Protein 2, Chain A"/>
    <property type="match status" value="1"/>
</dbReference>
<accession>A0A4Y2E986</accession>
<dbReference type="InterPro" id="IPR008974">
    <property type="entry name" value="TRAF-like"/>
</dbReference>
<feature type="domain" description="MATH" evidence="1">
    <location>
        <begin position="2"/>
        <end position="75"/>
    </location>
</feature>
<dbReference type="Pfam" id="PF22486">
    <property type="entry name" value="MATH_2"/>
    <property type="match status" value="1"/>
</dbReference>
<protein>
    <recommendedName>
        <fullName evidence="1">MATH domain-containing protein</fullName>
    </recommendedName>
</protein>
<sequence length="165" mass="19222">MENMSHCSEKFDETIKSPSFVVDEMEGITWTLRIHPRESEKFNSDYIGVLLHIEEDDSTEDNVEVKFEVAFIGKDGSVFVSEMFVKQVLRKVVGMIQGHHFFCLKIPLRCTAECGRRVSQDVRYFACTRIGVEKRYIFCGTWKNPAHLNQRKKCTYLINQRTMGQ</sequence>
<organism evidence="2 3">
    <name type="scientific">Araneus ventricosus</name>
    <name type="common">Orbweaver spider</name>
    <name type="synonym">Epeira ventricosa</name>
    <dbReference type="NCBI Taxonomy" id="182803"/>
    <lineage>
        <taxon>Eukaryota</taxon>
        <taxon>Metazoa</taxon>
        <taxon>Ecdysozoa</taxon>
        <taxon>Arthropoda</taxon>
        <taxon>Chelicerata</taxon>
        <taxon>Arachnida</taxon>
        <taxon>Araneae</taxon>
        <taxon>Araneomorphae</taxon>
        <taxon>Entelegynae</taxon>
        <taxon>Araneoidea</taxon>
        <taxon>Araneidae</taxon>
        <taxon>Araneus</taxon>
    </lineage>
</organism>
<keyword evidence="3" id="KW-1185">Reference proteome</keyword>
<dbReference type="SUPFAM" id="SSF49599">
    <property type="entry name" value="TRAF domain-like"/>
    <property type="match status" value="1"/>
</dbReference>
<proteinExistence type="predicted"/>
<reference evidence="2 3" key="1">
    <citation type="journal article" date="2019" name="Sci. Rep.">
        <title>Orb-weaving spider Araneus ventricosus genome elucidates the spidroin gene catalogue.</title>
        <authorList>
            <person name="Kono N."/>
            <person name="Nakamura H."/>
            <person name="Ohtoshi R."/>
            <person name="Moran D.A.P."/>
            <person name="Shinohara A."/>
            <person name="Yoshida Y."/>
            <person name="Fujiwara M."/>
            <person name="Mori M."/>
            <person name="Tomita M."/>
            <person name="Arakawa K."/>
        </authorList>
    </citation>
    <scope>NUCLEOTIDE SEQUENCE [LARGE SCALE GENOMIC DNA]</scope>
</reference>